<dbReference type="GO" id="GO:0031012">
    <property type="term" value="C:extracellular matrix"/>
    <property type="evidence" value="ECO:0007669"/>
    <property type="project" value="TreeGrafter"/>
</dbReference>
<evidence type="ECO:0000313" key="2">
    <source>
        <dbReference type="EMBL" id="KAK4825922.1"/>
    </source>
</evidence>
<name>A0AAN7P2E2_MYCAM</name>
<comment type="caution">
    <text evidence="2">The sequence shown here is derived from an EMBL/GenBank/DDBJ whole genome shotgun (WGS) entry which is preliminary data.</text>
</comment>
<gene>
    <name evidence="2" type="ORF">QYF61_003417</name>
</gene>
<keyword evidence="3" id="KW-1185">Reference proteome</keyword>
<dbReference type="GO" id="GO:0061343">
    <property type="term" value="P:cell adhesion involved in heart morphogenesis"/>
    <property type="evidence" value="ECO:0007669"/>
    <property type="project" value="TreeGrafter"/>
</dbReference>
<dbReference type="Proteomes" id="UP001333110">
    <property type="component" value="Unassembled WGS sequence"/>
</dbReference>
<protein>
    <submittedName>
        <fullName evidence="2">Uncharacterized protein</fullName>
    </submittedName>
</protein>
<organism evidence="2 3">
    <name type="scientific">Mycteria americana</name>
    <name type="common">Wood stork</name>
    <dbReference type="NCBI Taxonomy" id="33587"/>
    <lineage>
        <taxon>Eukaryota</taxon>
        <taxon>Metazoa</taxon>
        <taxon>Chordata</taxon>
        <taxon>Craniata</taxon>
        <taxon>Vertebrata</taxon>
        <taxon>Euteleostomi</taxon>
        <taxon>Archelosauria</taxon>
        <taxon>Archosauria</taxon>
        <taxon>Dinosauria</taxon>
        <taxon>Saurischia</taxon>
        <taxon>Theropoda</taxon>
        <taxon>Coelurosauria</taxon>
        <taxon>Aves</taxon>
        <taxon>Neognathae</taxon>
        <taxon>Neoaves</taxon>
        <taxon>Aequornithes</taxon>
        <taxon>Ciconiiformes</taxon>
        <taxon>Ciconiidae</taxon>
        <taxon>Mycteria</taxon>
    </lineage>
</organism>
<accession>A0AAN7P2E2</accession>
<evidence type="ECO:0000313" key="3">
    <source>
        <dbReference type="Proteomes" id="UP001333110"/>
    </source>
</evidence>
<dbReference type="AlphaFoldDB" id="A0AAN7P2E2"/>
<dbReference type="GO" id="GO:0007508">
    <property type="term" value="P:larval heart development"/>
    <property type="evidence" value="ECO:0007669"/>
    <property type="project" value="TreeGrafter"/>
</dbReference>
<reference evidence="2 3" key="1">
    <citation type="journal article" date="2023" name="J. Hered.">
        <title>Chromosome-level genome of the wood stork (Mycteria americana) provides insight into avian chromosome evolution.</title>
        <authorList>
            <person name="Flamio R. Jr."/>
            <person name="Ramstad K.M."/>
        </authorList>
    </citation>
    <scope>NUCLEOTIDE SEQUENCE [LARGE SCALE GENOMIC DNA]</scope>
    <source>
        <strain evidence="2">JAX WOST 10</strain>
    </source>
</reference>
<proteinExistence type="predicted"/>
<sequence>MEVKNCSPWEGLTLEKFMEDCLPWEGPHAGAGEESEEEGVAETCDELTATPIPHPTVPPGRRRKSTKNEAAEIMHLVEFAVLRDMGQAKSIVRTLNLRKANLQLFKELVNRTPWETALRDKGAEQSWQIFKDAFHRAQDVSIPKCKKSGKEGKTLPSRLSEDLPVKLKGKKEMHRQWKQGQVSWEDYGVRNTNVRLKLNLARDTKNNKKGFYRYVSQKRKVKESVPTLMSKTGKLVTMDEEKAEVLNKFFAPVFTGNLSSHTS</sequence>
<evidence type="ECO:0000256" key="1">
    <source>
        <dbReference type="SAM" id="MobiDB-lite"/>
    </source>
</evidence>
<dbReference type="PANTHER" id="PTHR33395:SF22">
    <property type="entry name" value="REVERSE TRANSCRIPTASE DOMAIN-CONTAINING PROTEIN"/>
    <property type="match status" value="1"/>
</dbReference>
<feature type="region of interest" description="Disordered" evidence="1">
    <location>
        <begin position="48"/>
        <end position="67"/>
    </location>
</feature>
<dbReference type="PANTHER" id="PTHR33395">
    <property type="entry name" value="TRANSCRIPTASE, PUTATIVE-RELATED-RELATED"/>
    <property type="match status" value="1"/>
</dbReference>
<dbReference type="EMBL" id="JAUNZN010000002">
    <property type="protein sequence ID" value="KAK4825922.1"/>
    <property type="molecule type" value="Genomic_DNA"/>
</dbReference>